<evidence type="ECO:0000313" key="2">
    <source>
        <dbReference type="Proteomes" id="UP000309215"/>
    </source>
</evidence>
<dbReference type="Proteomes" id="UP000309215">
    <property type="component" value="Unassembled WGS sequence"/>
</dbReference>
<dbReference type="RefSeq" id="WP_136934959.1">
    <property type="nucleotide sequence ID" value="NZ_SSMQ01000076.1"/>
</dbReference>
<dbReference type="InterPro" id="IPR045680">
    <property type="entry name" value="DUF6200"/>
</dbReference>
<keyword evidence="2" id="KW-1185">Reference proteome</keyword>
<evidence type="ECO:0000313" key="1">
    <source>
        <dbReference type="EMBL" id="TKC98034.1"/>
    </source>
</evidence>
<organism evidence="1 2">
    <name type="scientific">Polyangium fumosum</name>
    <dbReference type="NCBI Taxonomy" id="889272"/>
    <lineage>
        <taxon>Bacteria</taxon>
        <taxon>Pseudomonadati</taxon>
        <taxon>Myxococcota</taxon>
        <taxon>Polyangia</taxon>
        <taxon>Polyangiales</taxon>
        <taxon>Polyangiaceae</taxon>
        <taxon>Polyangium</taxon>
    </lineage>
</organism>
<name>A0A4U1IUD9_9BACT</name>
<sequence>MSDEASNVEVEQITPIVLKVGKRKRSAIKDLKRGRGRLMDEVEQTLDEVRIGLGAEGARKELVPVVILYRQKDKRRKGLRIF</sequence>
<dbReference type="Pfam" id="PF19702">
    <property type="entry name" value="DUF6200"/>
    <property type="match status" value="1"/>
</dbReference>
<protein>
    <submittedName>
        <fullName evidence="1">Uncharacterized protein</fullName>
    </submittedName>
</protein>
<dbReference type="OrthoDB" id="9862227at2"/>
<accession>A0A4U1IUD9</accession>
<reference evidence="1 2" key="1">
    <citation type="submission" date="2019-04" db="EMBL/GenBank/DDBJ databases">
        <authorList>
            <person name="Li Y."/>
            <person name="Wang J."/>
        </authorList>
    </citation>
    <scope>NUCLEOTIDE SEQUENCE [LARGE SCALE GENOMIC DNA]</scope>
    <source>
        <strain evidence="1 2">DSM 14668</strain>
    </source>
</reference>
<dbReference type="EMBL" id="SSMQ01000076">
    <property type="protein sequence ID" value="TKC98034.1"/>
    <property type="molecule type" value="Genomic_DNA"/>
</dbReference>
<gene>
    <name evidence="1" type="ORF">E8A74_42995</name>
</gene>
<dbReference type="AlphaFoldDB" id="A0A4U1IUD9"/>
<proteinExistence type="predicted"/>
<comment type="caution">
    <text evidence="1">The sequence shown here is derived from an EMBL/GenBank/DDBJ whole genome shotgun (WGS) entry which is preliminary data.</text>
</comment>